<protein>
    <submittedName>
        <fullName evidence="2">PTS system mannose/fructose/sorbose family transporter subunit IID</fullName>
    </submittedName>
</protein>
<dbReference type="AlphaFoldDB" id="A0A412FUN5"/>
<keyword evidence="1" id="KW-0812">Transmembrane</keyword>
<name>A0A412FUN5_9FIRM</name>
<accession>A0A412FUN5</accession>
<gene>
    <name evidence="2" type="ORF">DWY25_12860</name>
</gene>
<dbReference type="RefSeq" id="WP_117895563.1">
    <property type="nucleotide sequence ID" value="NZ_CABJCV010000017.1"/>
</dbReference>
<dbReference type="Proteomes" id="UP000284178">
    <property type="component" value="Unassembled WGS sequence"/>
</dbReference>
<feature type="transmembrane region" description="Helical" evidence="1">
    <location>
        <begin position="231"/>
        <end position="250"/>
    </location>
</feature>
<dbReference type="EMBL" id="QRUP01000017">
    <property type="protein sequence ID" value="RGR71896.1"/>
    <property type="molecule type" value="Genomic_DNA"/>
</dbReference>
<evidence type="ECO:0000256" key="1">
    <source>
        <dbReference type="SAM" id="Phobius"/>
    </source>
</evidence>
<dbReference type="GeneID" id="83016286"/>
<feature type="transmembrane region" description="Helical" evidence="1">
    <location>
        <begin position="116"/>
        <end position="139"/>
    </location>
</feature>
<dbReference type="PANTHER" id="PTHR32502">
    <property type="entry name" value="N-ACETYLGALACTOSAMINE PERMEASE II COMPONENT-RELATED"/>
    <property type="match status" value="1"/>
</dbReference>
<organism evidence="2 3">
    <name type="scientific">Holdemania filiformis</name>
    <dbReference type="NCBI Taxonomy" id="61171"/>
    <lineage>
        <taxon>Bacteria</taxon>
        <taxon>Bacillati</taxon>
        <taxon>Bacillota</taxon>
        <taxon>Erysipelotrichia</taxon>
        <taxon>Erysipelotrichales</taxon>
        <taxon>Erysipelotrichaceae</taxon>
        <taxon>Holdemania</taxon>
    </lineage>
</organism>
<evidence type="ECO:0000313" key="2">
    <source>
        <dbReference type="EMBL" id="RGR71896.1"/>
    </source>
</evidence>
<comment type="caution">
    <text evidence="2">The sequence shown here is derived from an EMBL/GenBank/DDBJ whole genome shotgun (WGS) entry which is preliminary data.</text>
</comment>
<proteinExistence type="predicted"/>
<feature type="transmembrane region" description="Helical" evidence="1">
    <location>
        <begin position="188"/>
        <end position="211"/>
    </location>
</feature>
<reference evidence="2 3" key="1">
    <citation type="submission" date="2018-08" db="EMBL/GenBank/DDBJ databases">
        <title>A genome reference for cultivated species of the human gut microbiota.</title>
        <authorList>
            <person name="Zou Y."/>
            <person name="Xue W."/>
            <person name="Luo G."/>
        </authorList>
    </citation>
    <scope>NUCLEOTIDE SEQUENCE [LARGE SCALE GENOMIC DNA]</scope>
    <source>
        <strain evidence="2 3">AF24-29</strain>
    </source>
</reference>
<dbReference type="GO" id="GO:0009401">
    <property type="term" value="P:phosphoenolpyruvate-dependent sugar phosphotransferase system"/>
    <property type="evidence" value="ECO:0007669"/>
    <property type="project" value="InterPro"/>
</dbReference>
<sequence>MTQNMERLQALKSDKKFVNKAFWAYNWSIPMNFTRERMLGCSMVCMLARVADEIYPEDTVKQQELCRNHEVFFNTQQGLGAVIYGIVLGMEVERAHDDSITNELIQSIKQALAGPLAGLGDSLIQALITPILISIAIGLSTDGSILGPLFLFASYTVINGILCYSLFKAGYKTGIIGAETLVSSNMKGRVIPAFEALGITVIGGVLAGIMNVKTNLVASFGQTSVNIQTDVLDAFFPKILTLIICFIVYYLVKEKKWSATKIMLWMIPVAIIGYLTTILA</sequence>
<feature type="transmembrane region" description="Helical" evidence="1">
    <location>
        <begin position="262"/>
        <end position="279"/>
    </location>
</feature>
<dbReference type="InterPro" id="IPR050303">
    <property type="entry name" value="GatZ_KbaZ_carbometab"/>
</dbReference>
<keyword evidence="3" id="KW-1185">Reference proteome</keyword>
<dbReference type="Pfam" id="PF03613">
    <property type="entry name" value="EIID-AGA"/>
    <property type="match status" value="1"/>
</dbReference>
<dbReference type="PROSITE" id="PS51108">
    <property type="entry name" value="PTS_EIID"/>
    <property type="match status" value="1"/>
</dbReference>
<dbReference type="InterPro" id="IPR004704">
    <property type="entry name" value="PTS_IID_man"/>
</dbReference>
<evidence type="ECO:0000313" key="3">
    <source>
        <dbReference type="Proteomes" id="UP000284178"/>
    </source>
</evidence>
<dbReference type="GO" id="GO:0005886">
    <property type="term" value="C:plasma membrane"/>
    <property type="evidence" value="ECO:0007669"/>
    <property type="project" value="TreeGrafter"/>
</dbReference>
<keyword evidence="1" id="KW-1133">Transmembrane helix</keyword>
<dbReference type="PANTHER" id="PTHR32502:SF23">
    <property type="entry name" value="TRANSPORT PROTEIN, PTS SYSTEM"/>
    <property type="match status" value="1"/>
</dbReference>
<keyword evidence="1" id="KW-0472">Membrane</keyword>
<feature type="transmembrane region" description="Helical" evidence="1">
    <location>
        <begin position="145"/>
        <end position="167"/>
    </location>
</feature>